<evidence type="ECO:0000256" key="5">
    <source>
        <dbReference type="ARBA" id="ARBA00022989"/>
    </source>
</evidence>
<gene>
    <name evidence="9" type="ORF">PM006_01360</name>
</gene>
<sequence length="432" mass="46724">MQTKEMRGNMEPSTLTIIILILAVISFLLEKIPVNMTVMLTLCALVLTGLVTPKEAVSGFASTTILMLIGVVIVGSALFETGVCDKIASIVTKYAKTERQMIMAIMILSTIMSAGLSNSGTVAVFIPIIIGITATTSFSRSKLLMSAFLGAMAGGRLTLVGDAAVNVLIGDQIKELGQPFGFFEISKIGIPLTVIMFLYMYFIGYKFLPDIKIYNDESQIFTEKAPKDVPRWKQAVSVIILLCVFVGMIFEDRTGIPSYMVAIMGAVADVLFGIFTEKQAYQLVSIKTVILLGGMTPLATALKNTGAAQIMADMLIRIIGGSTNVYYITIVIFILTCVMTQFMSNVVTITLLMPIIIAIAQTIGVFPSALLMVLCIASTMSILSPIACPPANLIYAYGGYKFSDYLKSNIGMAVVFLIACILIIPMIWPLYI</sequence>
<reference evidence="9" key="1">
    <citation type="submission" date="2023-01" db="EMBL/GenBank/DDBJ databases">
        <title>Human gut microbiome strain richness.</title>
        <authorList>
            <person name="Chen-Liaw A."/>
        </authorList>
    </citation>
    <scope>NUCLEOTIDE SEQUENCE</scope>
    <source>
        <strain evidence="9">B1_m1001713B170214d0_201011</strain>
    </source>
</reference>
<feature type="transmembrane region" description="Helical" evidence="7">
    <location>
        <begin position="12"/>
        <end position="29"/>
    </location>
</feature>
<dbReference type="EMBL" id="JAQLGM010000002">
    <property type="protein sequence ID" value="MDB1998855.1"/>
    <property type="molecule type" value="Genomic_DNA"/>
</dbReference>
<dbReference type="RefSeq" id="WP_272120278.1">
    <property type="nucleotide sequence ID" value="NZ_JAQLGH010000002.1"/>
</dbReference>
<evidence type="ECO:0000259" key="8">
    <source>
        <dbReference type="Pfam" id="PF03600"/>
    </source>
</evidence>
<dbReference type="GO" id="GO:0055085">
    <property type="term" value="P:transmembrane transport"/>
    <property type="evidence" value="ECO:0007669"/>
    <property type="project" value="InterPro"/>
</dbReference>
<keyword evidence="3 7" id="KW-0812">Transmembrane</keyword>
<evidence type="ECO:0000256" key="3">
    <source>
        <dbReference type="ARBA" id="ARBA00022692"/>
    </source>
</evidence>
<feature type="transmembrane region" description="Helical" evidence="7">
    <location>
        <begin position="283"/>
        <end position="302"/>
    </location>
</feature>
<protein>
    <submittedName>
        <fullName evidence="9">SLC13 family permease</fullName>
    </submittedName>
</protein>
<dbReference type="Pfam" id="PF03600">
    <property type="entry name" value="CitMHS"/>
    <property type="match status" value="1"/>
</dbReference>
<comment type="subcellular location">
    <subcellularLocation>
        <location evidence="1">Membrane</location>
        <topology evidence="1">Multi-pass membrane protein</topology>
    </subcellularLocation>
</comment>
<feature type="transmembrane region" description="Helical" evidence="7">
    <location>
        <begin position="369"/>
        <end position="398"/>
    </location>
</feature>
<dbReference type="Proteomes" id="UP001300871">
    <property type="component" value="Unassembled WGS sequence"/>
</dbReference>
<dbReference type="InterPro" id="IPR051679">
    <property type="entry name" value="DASS-Related_Transporters"/>
</dbReference>
<dbReference type="CDD" id="cd01115">
    <property type="entry name" value="SLC13_permease"/>
    <property type="match status" value="1"/>
</dbReference>
<dbReference type="AlphaFoldDB" id="A0AAW6ANP0"/>
<evidence type="ECO:0000256" key="1">
    <source>
        <dbReference type="ARBA" id="ARBA00004141"/>
    </source>
</evidence>
<evidence type="ECO:0000256" key="2">
    <source>
        <dbReference type="ARBA" id="ARBA00022448"/>
    </source>
</evidence>
<dbReference type="PANTHER" id="PTHR43652:SF1">
    <property type="entry name" value="RESPONSE REGULATOR"/>
    <property type="match status" value="1"/>
</dbReference>
<feature type="domain" description="Citrate transporter-like" evidence="8">
    <location>
        <begin position="26"/>
        <end position="248"/>
    </location>
</feature>
<feature type="transmembrane region" description="Helical" evidence="7">
    <location>
        <begin position="314"/>
        <end position="335"/>
    </location>
</feature>
<feature type="transmembrane region" description="Helical" evidence="7">
    <location>
        <begin position="146"/>
        <end position="168"/>
    </location>
</feature>
<dbReference type="InterPro" id="IPR004680">
    <property type="entry name" value="Cit_transptr-like_dom"/>
</dbReference>
<evidence type="ECO:0000313" key="10">
    <source>
        <dbReference type="Proteomes" id="UP001300871"/>
    </source>
</evidence>
<evidence type="ECO:0000256" key="6">
    <source>
        <dbReference type="ARBA" id="ARBA00023136"/>
    </source>
</evidence>
<organism evidence="9 10">
    <name type="scientific">Clostridium symbiosum</name>
    <name type="common">Bacteroides symbiosus</name>
    <dbReference type="NCBI Taxonomy" id="1512"/>
    <lineage>
        <taxon>Bacteria</taxon>
        <taxon>Bacillati</taxon>
        <taxon>Bacillota</taxon>
        <taxon>Clostridia</taxon>
        <taxon>Lachnospirales</taxon>
        <taxon>Lachnospiraceae</taxon>
        <taxon>Otoolea</taxon>
    </lineage>
</organism>
<comment type="caution">
    <text evidence="9">The sequence shown here is derived from an EMBL/GenBank/DDBJ whole genome shotgun (WGS) entry which is preliminary data.</text>
</comment>
<dbReference type="GO" id="GO:0005886">
    <property type="term" value="C:plasma membrane"/>
    <property type="evidence" value="ECO:0007669"/>
    <property type="project" value="TreeGrafter"/>
</dbReference>
<evidence type="ECO:0000256" key="7">
    <source>
        <dbReference type="SAM" id="Phobius"/>
    </source>
</evidence>
<keyword evidence="6 7" id="KW-0472">Membrane</keyword>
<evidence type="ECO:0000256" key="4">
    <source>
        <dbReference type="ARBA" id="ARBA00022737"/>
    </source>
</evidence>
<feature type="transmembrane region" description="Helical" evidence="7">
    <location>
        <begin position="36"/>
        <end position="53"/>
    </location>
</feature>
<proteinExistence type="predicted"/>
<feature type="transmembrane region" description="Helical" evidence="7">
    <location>
        <begin position="59"/>
        <end position="79"/>
    </location>
</feature>
<accession>A0AAW6ANP0</accession>
<feature type="transmembrane region" description="Helical" evidence="7">
    <location>
        <begin position="410"/>
        <end position="431"/>
    </location>
</feature>
<feature type="transmembrane region" description="Helical" evidence="7">
    <location>
        <begin position="256"/>
        <end position="276"/>
    </location>
</feature>
<evidence type="ECO:0000313" key="9">
    <source>
        <dbReference type="EMBL" id="MDB1998855.1"/>
    </source>
</evidence>
<dbReference type="PANTHER" id="PTHR43652">
    <property type="entry name" value="BASIC AMINO ACID ANTIPORTER YFCC-RELATED"/>
    <property type="match status" value="1"/>
</dbReference>
<name>A0AAW6ANP0_CLOSY</name>
<keyword evidence="4" id="KW-0677">Repeat</keyword>
<feature type="transmembrane region" description="Helical" evidence="7">
    <location>
        <begin position="342"/>
        <end position="363"/>
    </location>
</feature>
<feature type="transmembrane region" description="Helical" evidence="7">
    <location>
        <begin position="188"/>
        <end position="208"/>
    </location>
</feature>
<feature type="transmembrane region" description="Helical" evidence="7">
    <location>
        <begin position="100"/>
        <end position="116"/>
    </location>
</feature>
<keyword evidence="5 7" id="KW-1133">Transmembrane helix</keyword>
<keyword evidence="2" id="KW-0813">Transport</keyword>